<accession>A0A2N6JW20</accession>
<keyword evidence="2" id="KW-1185">Reference proteome</keyword>
<organism evidence="1 2">
    <name type="scientific">Fischerella muscicola CCMEE 5323</name>
    <dbReference type="NCBI Taxonomy" id="2019572"/>
    <lineage>
        <taxon>Bacteria</taxon>
        <taxon>Bacillati</taxon>
        <taxon>Cyanobacteriota</taxon>
        <taxon>Cyanophyceae</taxon>
        <taxon>Nostocales</taxon>
        <taxon>Hapalosiphonaceae</taxon>
        <taxon>Fischerella</taxon>
    </lineage>
</organism>
<dbReference type="InterPro" id="IPR011049">
    <property type="entry name" value="Serralysin-like_metalloprot_C"/>
</dbReference>
<dbReference type="InterPro" id="IPR052918">
    <property type="entry name" value="Motility_Chemotaxis_Reg"/>
</dbReference>
<evidence type="ECO:0000313" key="2">
    <source>
        <dbReference type="Proteomes" id="UP000235036"/>
    </source>
</evidence>
<comment type="caution">
    <text evidence="1">The sequence shown here is derived from an EMBL/GenBank/DDBJ whole genome shotgun (WGS) entry which is preliminary data.</text>
</comment>
<dbReference type="InterPro" id="IPR010620">
    <property type="entry name" value="SBBP_repeat"/>
</dbReference>
<dbReference type="Gene3D" id="2.120.10.30">
    <property type="entry name" value="TolB, C-terminal domain"/>
    <property type="match status" value="1"/>
</dbReference>
<dbReference type="EMBL" id="NRQW01000614">
    <property type="protein sequence ID" value="PLZ84124.1"/>
    <property type="molecule type" value="Genomic_DNA"/>
</dbReference>
<dbReference type="InterPro" id="IPR011042">
    <property type="entry name" value="6-blade_b-propeller_TolB-like"/>
</dbReference>
<gene>
    <name evidence="1" type="ORF">CEN44_25685</name>
</gene>
<dbReference type="Pfam" id="PF06739">
    <property type="entry name" value="SBBP"/>
    <property type="match status" value="4"/>
</dbReference>
<proteinExistence type="predicted"/>
<evidence type="ECO:0000313" key="1">
    <source>
        <dbReference type="EMBL" id="PLZ84124.1"/>
    </source>
</evidence>
<dbReference type="AlphaFoldDB" id="A0A2N6JW20"/>
<reference evidence="1 2" key="1">
    <citation type="submission" date="2017-08" db="EMBL/GenBank/DDBJ databases">
        <title>Genomes of Fischerella (Mastigocladus) sp. strains.</title>
        <authorList>
            <person name="Miller S.R."/>
        </authorList>
    </citation>
    <scope>NUCLEOTIDE SEQUENCE [LARGE SCALE GENOMIC DNA]</scope>
    <source>
        <strain evidence="1 2">CCMEE 5323</strain>
    </source>
</reference>
<dbReference type="SUPFAM" id="SSF51120">
    <property type="entry name" value="beta-Roll"/>
    <property type="match status" value="1"/>
</dbReference>
<name>A0A2N6JW20_FISMU</name>
<protein>
    <submittedName>
        <fullName evidence="1">Hemolysin</fullName>
    </submittedName>
</protein>
<dbReference type="Proteomes" id="UP000235036">
    <property type="component" value="Unassembled WGS sequence"/>
</dbReference>
<dbReference type="PANTHER" id="PTHR35580:SF1">
    <property type="entry name" value="PHYTASE-LIKE DOMAIN-CONTAINING PROTEIN"/>
    <property type="match status" value="1"/>
</dbReference>
<dbReference type="SUPFAM" id="SSF63829">
    <property type="entry name" value="Calcium-dependent phosphotriesterase"/>
    <property type="match status" value="1"/>
</dbReference>
<dbReference type="PANTHER" id="PTHR35580">
    <property type="entry name" value="CELL SURFACE GLYCOPROTEIN (S-LAYER PROTEIN)-LIKE PROTEIN"/>
    <property type="match status" value="1"/>
</dbReference>
<dbReference type="RefSeq" id="WP_016870032.1">
    <property type="nucleotide sequence ID" value="NZ_CAWNVR010000013.1"/>
</dbReference>
<sequence>MDNIPTTLKRDINAIFLRVLNVGTPGSDLLFKSEGSEFIWGRSGNDAFVGLNPSSGLDQKQIDIILGDADFMAPLNGSQFNWSDRFVLGDWRQPYYVDDKGHNFGLKQFSTILDFNPWQDIIQLHGTPKDYQLLKSPMGTAIFWKQGTVPDLIAVLPGIHHLSLKGDYFQYEGYTPPLGPVQGKIQQLGSIGIDLPTSSATDSFGNLYVAGATSDSLGGAKAGSDDAWVGKYDSNGNQQWIQQFGTSSADFATSIATDNKGNFYLAGMTKGDLGGLNQGQGNYDVWVGKYDSNGNQQWIQQFGTELIDASFGMKVDDDGGVYLTGFTIEQQQEGLFFEPNVFADDVWVTKYDSNGNQQWFQKFGSSAFDEAYAVTVSNDGSVYSTGWTMGNLGGKNAGLYDVWFAKNNHNGQLEWIQQFGTKDYEFPKAIDTDTQGNVYMTGWTLGNLGGKNAGSDDVWISKYDSNGNRLWIKQFGTGGDDASSGMKVDSNGNIFLVGYTNNNLGGKNAGSNDAWIAKYDSEGNQLWIQQFGTSKSDAATSVTLDQFGNVYVTGTSEGSFGGINAGSIDSWIAKLDSESGTLQDFSGTPKLVSENDTLVNVLPA</sequence>